<reference evidence="2 3" key="1">
    <citation type="journal article" date="2017" name="Gigascience">
        <title>Genome sequence of the small brown planthopper, Laodelphax striatellus.</title>
        <authorList>
            <person name="Zhu J."/>
            <person name="Jiang F."/>
            <person name="Wang X."/>
            <person name="Yang P."/>
            <person name="Bao Y."/>
            <person name="Zhao W."/>
            <person name="Wang W."/>
            <person name="Lu H."/>
            <person name="Wang Q."/>
            <person name="Cui N."/>
            <person name="Li J."/>
            <person name="Chen X."/>
            <person name="Luo L."/>
            <person name="Yu J."/>
            <person name="Kang L."/>
            <person name="Cui F."/>
        </authorList>
    </citation>
    <scope>NUCLEOTIDE SEQUENCE [LARGE SCALE GENOMIC DNA]</scope>
    <source>
        <strain evidence="2">Lst14</strain>
    </source>
</reference>
<evidence type="ECO:0000256" key="1">
    <source>
        <dbReference type="SAM" id="MobiDB-lite"/>
    </source>
</evidence>
<dbReference type="InParanoid" id="A0A482WLH1"/>
<dbReference type="STRING" id="195883.A0A482WLH1"/>
<evidence type="ECO:0000313" key="3">
    <source>
        <dbReference type="Proteomes" id="UP000291343"/>
    </source>
</evidence>
<feature type="region of interest" description="Disordered" evidence="1">
    <location>
        <begin position="65"/>
        <end position="99"/>
    </location>
</feature>
<name>A0A482WLH1_LAOST</name>
<sequence length="99" mass="11113">MRFGSLSALHKHALAVHGFRPQPTKEQPLYCVQCSLPFPTPALFAEHYVLLHGLALAEQLKPTDLSLGKRPTHDDHAHSRKRPRHAENGHGNRHQSMVS</sequence>
<keyword evidence="3" id="KW-1185">Reference proteome</keyword>
<protein>
    <recommendedName>
        <fullName evidence="4">C2H2-type domain-containing protein</fullName>
    </recommendedName>
</protein>
<proteinExistence type="predicted"/>
<gene>
    <name evidence="2" type="ORF">LSTR_LSTR017192</name>
</gene>
<dbReference type="OrthoDB" id="10014897at2759"/>
<comment type="caution">
    <text evidence="2">The sequence shown here is derived from an EMBL/GenBank/DDBJ whole genome shotgun (WGS) entry which is preliminary data.</text>
</comment>
<dbReference type="EMBL" id="QKKF02032661">
    <property type="protein sequence ID" value="RZF34076.1"/>
    <property type="molecule type" value="Genomic_DNA"/>
</dbReference>
<evidence type="ECO:0008006" key="4">
    <source>
        <dbReference type="Google" id="ProtNLM"/>
    </source>
</evidence>
<evidence type="ECO:0000313" key="2">
    <source>
        <dbReference type="EMBL" id="RZF34076.1"/>
    </source>
</evidence>
<accession>A0A482WLH1</accession>
<dbReference type="Proteomes" id="UP000291343">
    <property type="component" value="Unassembled WGS sequence"/>
</dbReference>
<organism evidence="2 3">
    <name type="scientific">Laodelphax striatellus</name>
    <name type="common">Small brown planthopper</name>
    <name type="synonym">Delphax striatella</name>
    <dbReference type="NCBI Taxonomy" id="195883"/>
    <lineage>
        <taxon>Eukaryota</taxon>
        <taxon>Metazoa</taxon>
        <taxon>Ecdysozoa</taxon>
        <taxon>Arthropoda</taxon>
        <taxon>Hexapoda</taxon>
        <taxon>Insecta</taxon>
        <taxon>Pterygota</taxon>
        <taxon>Neoptera</taxon>
        <taxon>Paraneoptera</taxon>
        <taxon>Hemiptera</taxon>
        <taxon>Auchenorrhyncha</taxon>
        <taxon>Fulgoroidea</taxon>
        <taxon>Delphacidae</taxon>
        <taxon>Criomorphinae</taxon>
        <taxon>Laodelphax</taxon>
    </lineage>
</organism>
<dbReference type="AlphaFoldDB" id="A0A482WLH1"/>